<dbReference type="AlphaFoldDB" id="A0A9D4J7P6"/>
<comment type="caution">
    <text evidence="1">The sequence shown here is derived from an EMBL/GenBank/DDBJ whole genome shotgun (WGS) entry which is preliminary data.</text>
</comment>
<keyword evidence="2" id="KW-1185">Reference proteome</keyword>
<dbReference type="EMBL" id="JAIWYP010000007">
    <property type="protein sequence ID" value="KAH3799219.1"/>
    <property type="molecule type" value="Genomic_DNA"/>
</dbReference>
<reference evidence="1" key="1">
    <citation type="journal article" date="2019" name="bioRxiv">
        <title>The Genome of the Zebra Mussel, Dreissena polymorpha: A Resource for Invasive Species Research.</title>
        <authorList>
            <person name="McCartney M.A."/>
            <person name="Auch B."/>
            <person name="Kono T."/>
            <person name="Mallez S."/>
            <person name="Zhang Y."/>
            <person name="Obille A."/>
            <person name="Becker A."/>
            <person name="Abrahante J.E."/>
            <person name="Garbe J."/>
            <person name="Badalamenti J.P."/>
            <person name="Herman A."/>
            <person name="Mangelson H."/>
            <person name="Liachko I."/>
            <person name="Sullivan S."/>
            <person name="Sone E.D."/>
            <person name="Koren S."/>
            <person name="Silverstein K.A.T."/>
            <person name="Beckman K.B."/>
            <person name="Gohl D.M."/>
        </authorList>
    </citation>
    <scope>NUCLEOTIDE SEQUENCE</scope>
    <source>
        <strain evidence="1">Duluth1</strain>
        <tissue evidence="1">Whole animal</tissue>
    </source>
</reference>
<proteinExistence type="predicted"/>
<name>A0A9D4J7P6_DREPO</name>
<evidence type="ECO:0000313" key="2">
    <source>
        <dbReference type="Proteomes" id="UP000828390"/>
    </source>
</evidence>
<evidence type="ECO:0000313" key="1">
    <source>
        <dbReference type="EMBL" id="KAH3799219.1"/>
    </source>
</evidence>
<reference evidence="1" key="2">
    <citation type="submission" date="2020-11" db="EMBL/GenBank/DDBJ databases">
        <authorList>
            <person name="McCartney M.A."/>
            <person name="Auch B."/>
            <person name="Kono T."/>
            <person name="Mallez S."/>
            <person name="Becker A."/>
            <person name="Gohl D.M."/>
            <person name="Silverstein K.A.T."/>
            <person name="Koren S."/>
            <person name="Bechman K.B."/>
            <person name="Herman A."/>
            <person name="Abrahante J.E."/>
            <person name="Garbe J."/>
        </authorList>
    </citation>
    <scope>NUCLEOTIDE SEQUENCE</scope>
    <source>
        <strain evidence="1">Duluth1</strain>
        <tissue evidence="1">Whole animal</tissue>
    </source>
</reference>
<protein>
    <submittedName>
        <fullName evidence="1">Uncharacterized protein</fullName>
    </submittedName>
</protein>
<accession>A0A9D4J7P6</accession>
<organism evidence="1 2">
    <name type="scientific">Dreissena polymorpha</name>
    <name type="common">Zebra mussel</name>
    <name type="synonym">Mytilus polymorpha</name>
    <dbReference type="NCBI Taxonomy" id="45954"/>
    <lineage>
        <taxon>Eukaryota</taxon>
        <taxon>Metazoa</taxon>
        <taxon>Spiralia</taxon>
        <taxon>Lophotrochozoa</taxon>
        <taxon>Mollusca</taxon>
        <taxon>Bivalvia</taxon>
        <taxon>Autobranchia</taxon>
        <taxon>Heteroconchia</taxon>
        <taxon>Euheterodonta</taxon>
        <taxon>Imparidentia</taxon>
        <taxon>Neoheterodontei</taxon>
        <taxon>Myida</taxon>
        <taxon>Dreissenoidea</taxon>
        <taxon>Dreissenidae</taxon>
        <taxon>Dreissena</taxon>
    </lineage>
</organism>
<gene>
    <name evidence="1" type="ORF">DPMN_152825</name>
</gene>
<sequence length="241" mass="26357">MFTDSSSFVSSALPVWIVLNTADPGKCSDHHLVLPCIKHIELDAGVKCSSTSLRSLFNTLLTLDHEVMCNLQDCEITSCVEDKVRGSSTNTQAHITTGVNNTLHIRDFNDNTGLWNALHGLNIKNLCLSDKHESVNVNQADSLSKLLSSLTHLDTLSIKVNNDSPGLWEALHGLNIKVMSLSGLYACLNLNHVDYLAQSLSSLKHLETLSIDVYAHRPGLLKGIHGLNIKSLKLGGMTMNY</sequence>
<dbReference type="Proteomes" id="UP000828390">
    <property type="component" value="Unassembled WGS sequence"/>
</dbReference>